<reference evidence="14 15" key="1">
    <citation type="submission" date="2016-10" db="EMBL/GenBank/DDBJ databases">
        <title>Complete Genome Sequence of Peptococcaceae strain DCMF.</title>
        <authorList>
            <person name="Edwards R.J."/>
            <person name="Holland S.I."/>
            <person name="Deshpande N.P."/>
            <person name="Wong Y.K."/>
            <person name="Ertan H."/>
            <person name="Manefield M."/>
            <person name="Russell T.L."/>
            <person name="Lee M.J."/>
        </authorList>
    </citation>
    <scope>NUCLEOTIDE SEQUENCE [LARGE SCALE GENOMIC DNA]</scope>
    <source>
        <strain evidence="14 15">DCMF</strain>
    </source>
</reference>
<dbReference type="KEGG" id="fwa:DCMF_13635"/>
<dbReference type="InterPro" id="IPR013556">
    <property type="entry name" value="Flag_M-ring_C"/>
</dbReference>
<evidence type="ECO:0000256" key="4">
    <source>
        <dbReference type="ARBA" id="ARBA00022475"/>
    </source>
</evidence>
<dbReference type="InterPro" id="IPR043427">
    <property type="entry name" value="YscJ/FliF"/>
</dbReference>
<dbReference type="PIRSF" id="PIRSF004862">
    <property type="entry name" value="FliF"/>
    <property type="match status" value="1"/>
</dbReference>
<dbReference type="GO" id="GO:0071973">
    <property type="term" value="P:bacterial-type flagellum-dependent cell motility"/>
    <property type="evidence" value="ECO:0007669"/>
    <property type="project" value="InterPro"/>
</dbReference>
<dbReference type="PANTHER" id="PTHR30046:SF0">
    <property type="entry name" value="FLAGELLAR M-RING PROTEIN"/>
    <property type="match status" value="1"/>
</dbReference>
<evidence type="ECO:0000259" key="13">
    <source>
        <dbReference type="Pfam" id="PF08345"/>
    </source>
</evidence>
<dbReference type="Gene3D" id="3.30.300.30">
    <property type="match status" value="1"/>
</dbReference>
<feature type="compositionally biased region" description="Acidic residues" evidence="10">
    <location>
        <begin position="327"/>
        <end position="337"/>
    </location>
</feature>
<evidence type="ECO:0000256" key="9">
    <source>
        <dbReference type="PIRNR" id="PIRNR004862"/>
    </source>
</evidence>
<dbReference type="EMBL" id="CP017634">
    <property type="protein sequence ID" value="ATW25666.1"/>
    <property type="molecule type" value="Genomic_DNA"/>
</dbReference>
<dbReference type="PRINTS" id="PR01009">
    <property type="entry name" value="FLGMRINGFLIF"/>
</dbReference>
<keyword evidence="7 11" id="KW-0472">Membrane</keyword>
<evidence type="ECO:0000259" key="12">
    <source>
        <dbReference type="Pfam" id="PF01514"/>
    </source>
</evidence>
<dbReference type="AlphaFoldDB" id="A0A3G1KTA0"/>
<evidence type="ECO:0000256" key="3">
    <source>
        <dbReference type="ARBA" id="ARBA00007971"/>
    </source>
</evidence>
<dbReference type="GO" id="GO:0003774">
    <property type="term" value="F:cytoskeletal motor activity"/>
    <property type="evidence" value="ECO:0007669"/>
    <property type="project" value="InterPro"/>
</dbReference>
<evidence type="ECO:0000256" key="10">
    <source>
        <dbReference type="SAM" id="MobiDB-lite"/>
    </source>
</evidence>
<comment type="subcellular location">
    <subcellularLocation>
        <location evidence="1 9">Bacterial flagellum basal body</location>
    </subcellularLocation>
    <subcellularLocation>
        <location evidence="2">Cell membrane</location>
        <topology evidence="2">Multi-pass membrane protein</topology>
    </subcellularLocation>
</comment>
<dbReference type="GO" id="GO:0009431">
    <property type="term" value="C:bacterial-type flagellum basal body, MS ring"/>
    <property type="evidence" value="ECO:0007669"/>
    <property type="project" value="InterPro"/>
</dbReference>
<keyword evidence="4" id="KW-1003">Cell membrane</keyword>
<evidence type="ECO:0000313" key="15">
    <source>
        <dbReference type="Proteomes" id="UP000323521"/>
    </source>
</evidence>
<dbReference type="Pfam" id="PF01514">
    <property type="entry name" value="YscJ_FliF"/>
    <property type="match status" value="1"/>
</dbReference>
<organism evidence="14 15">
    <name type="scientific">Formimonas warabiya</name>
    <dbReference type="NCBI Taxonomy" id="1761012"/>
    <lineage>
        <taxon>Bacteria</taxon>
        <taxon>Bacillati</taxon>
        <taxon>Bacillota</taxon>
        <taxon>Clostridia</taxon>
        <taxon>Eubacteriales</taxon>
        <taxon>Peptococcaceae</taxon>
        <taxon>Candidatus Formimonas</taxon>
    </lineage>
</organism>
<dbReference type="OrthoDB" id="9807026at2"/>
<dbReference type="InterPro" id="IPR000067">
    <property type="entry name" value="FlgMring_FliF"/>
</dbReference>
<dbReference type="RefSeq" id="WP_148134927.1">
    <property type="nucleotide sequence ID" value="NZ_CP017634.1"/>
</dbReference>
<name>A0A3G1KTA0_FORW1</name>
<dbReference type="InterPro" id="IPR006182">
    <property type="entry name" value="FliF_N_dom"/>
</dbReference>
<sequence length="530" mass="58671">MGLKDVWERLKKRWQGLTNRQKVLSALTVIFLLTSLGLALNWATKVDMAPLYSNLDAKDAAAVVEQLKESKIQYALADQGTTVLVPKKDLYDLRLQMAASGIVTSGDMGWELFDESKLGITDFDRQLNFQRALQEELRRTIVGLDEVDQARVHLVLPEKSVFVNEEVPSSASVALKLKPGKTLTEEQVRGIVLLIANSVEGLKPENVNVIDMKGNILSNNMEEESGTSLTGTALTQHQLTQAFQQQMESQLQDLLDKIFGPDKAISVINADLDFSQHERRSVTHGNQVIKNESGASETSGGDSADGINRDAASGEAGVESNIPTYDAVDEQNTDEENPNAGSRSEEYSRTYEVDTTEDTIVFAPGEINKLSVAVVVDGQLTPDKITEVQNLVSAAVGLQPDRGDQVTVSSMAFDTTQKDELEKSFAEEAQQQQEAERLRNVQRLWAGIGLAVLVLLVSAGVIFRMRRSRKRQPLEVVLDQPVSVSQIDQETTLTVDVLERKRQQDKAKKYLDEQPEQAANILKTWLTYDE</sequence>
<evidence type="ECO:0000256" key="8">
    <source>
        <dbReference type="ARBA" id="ARBA00023143"/>
    </source>
</evidence>
<evidence type="ECO:0000256" key="2">
    <source>
        <dbReference type="ARBA" id="ARBA00004651"/>
    </source>
</evidence>
<evidence type="ECO:0000256" key="11">
    <source>
        <dbReference type="SAM" id="Phobius"/>
    </source>
</evidence>
<dbReference type="Pfam" id="PF08345">
    <property type="entry name" value="YscJ_FliF_C"/>
    <property type="match status" value="1"/>
</dbReference>
<keyword evidence="14" id="KW-0966">Cell projection</keyword>
<evidence type="ECO:0000313" key="14">
    <source>
        <dbReference type="EMBL" id="ATW25666.1"/>
    </source>
</evidence>
<keyword evidence="14" id="KW-0969">Cilium</keyword>
<feature type="transmembrane region" description="Helical" evidence="11">
    <location>
        <begin position="444"/>
        <end position="463"/>
    </location>
</feature>
<evidence type="ECO:0000256" key="5">
    <source>
        <dbReference type="ARBA" id="ARBA00022692"/>
    </source>
</evidence>
<dbReference type="NCBIfam" id="TIGR00206">
    <property type="entry name" value="fliF"/>
    <property type="match status" value="1"/>
</dbReference>
<proteinExistence type="inferred from homology"/>
<gene>
    <name evidence="14" type="ORF">DCMF_13635</name>
</gene>
<feature type="domain" description="Flagellar M-ring N-terminal" evidence="12">
    <location>
        <begin position="44"/>
        <end position="218"/>
    </location>
</feature>
<dbReference type="PANTHER" id="PTHR30046">
    <property type="entry name" value="FLAGELLAR M-RING PROTEIN"/>
    <property type="match status" value="1"/>
</dbReference>
<comment type="function">
    <text evidence="9">The M ring may be actively involved in energy transduction.</text>
</comment>
<evidence type="ECO:0000256" key="7">
    <source>
        <dbReference type="ARBA" id="ARBA00023136"/>
    </source>
</evidence>
<dbReference type="GO" id="GO:0005886">
    <property type="term" value="C:plasma membrane"/>
    <property type="evidence" value="ECO:0007669"/>
    <property type="project" value="UniProtKB-SubCell"/>
</dbReference>
<feature type="domain" description="Flagellar M-ring C-terminal" evidence="13">
    <location>
        <begin position="255"/>
        <end position="413"/>
    </location>
</feature>
<feature type="region of interest" description="Disordered" evidence="10">
    <location>
        <begin position="278"/>
        <end position="351"/>
    </location>
</feature>
<dbReference type="InterPro" id="IPR045851">
    <property type="entry name" value="AMP-bd_C_sf"/>
</dbReference>
<keyword evidence="14" id="KW-0282">Flagellum</keyword>
<dbReference type="Proteomes" id="UP000323521">
    <property type="component" value="Chromosome"/>
</dbReference>
<feature type="compositionally biased region" description="Polar residues" evidence="10">
    <location>
        <begin position="283"/>
        <end position="301"/>
    </location>
</feature>
<protein>
    <recommendedName>
        <fullName evidence="9">Flagellar M-ring protein</fullName>
    </recommendedName>
</protein>
<evidence type="ECO:0000256" key="6">
    <source>
        <dbReference type="ARBA" id="ARBA00022989"/>
    </source>
</evidence>
<comment type="similarity">
    <text evidence="3 9">Belongs to the FliF family.</text>
</comment>
<keyword evidence="8 9" id="KW-0975">Bacterial flagellum</keyword>
<keyword evidence="15" id="KW-1185">Reference proteome</keyword>
<keyword evidence="6 11" id="KW-1133">Transmembrane helix</keyword>
<accession>A0A3G1KTA0</accession>
<keyword evidence="5 11" id="KW-0812">Transmembrane</keyword>
<evidence type="ECO:0000256" key="1">
    <source>
        <dbReference type="ARBA" id="ARBA00004117"/>
    </source>
</evidence>